<evidence type="ECO:0000313" key="1">
    <source>
        <dbReference type="EMBL" id="PIS21607.1"/>
    </source>
</evidence>
<name>A0A2H0X9J6_UNCKA</name>
<gene>
    <name evidence="1" type="ORF">COT51_01695</name>
</gene>
<accession>A0A2H0X9J6</accession>
<proteinExistence type="predicted"/>
<reference evidence="2" key="1">
    <citation type="submission" date="2017-09" db="EMBL/GenBank/DDBJ databases">
        <title>Depth-based differentiation of microbial function through sediment-hosted aquifers and enrichment of novel symbionts in the deep terrestrial subsurface.</title>
        <authorList>
            <person name="Probst A.J."/>
            <person name="Ladd B."/>
            <person name="Jarett J.K."/>
            <person name="Geller-Mcgrath D.E."/>
            <person name="Sieber C.M.K."/>
            <person name="Emerson J.B."/>
            <person name="Anantharaman K."/>
            <person name="Thomas B.C."/>
            <person name="Malmstrom R."/>
            <person name="Stieglmeier M."/>
            <person name="Klingl A."/>
            <person name="Woyke T."/>
            <person name="Ryan C.M."/>
            <person name="Banfield J.F."/>
        </authorList>
    </citation>
    <scope>NUCLEOTIDE SEQUENCE [LARGE SCALE GENOMIC DNA]</scope>
</reference>
<dbReference type="Proteomes" id="UP000231098">
    <property type="component" value="Unassembled WGS sequence"/>
</dbReference>
<comment type="caution">
    <text evidence="1">The sequence shown here is derived from an EMBL/GenBank/DDBJ whole genome shotgun (WGS) entry which is preliminary data.</text>
</comment>
<dbReference type="EMBL" id="PEYV01000029">
    <property type="protein sequence ID" value="PIS21607.1"/>
    <property type="molecule type" value="Genomic_DNA"/>
</dbReference>
<protein>
    <submittedName>
        <fullName evidence="1">Uncharacterized protein</fullName>
    </submittedName>
</protein>
<dbReference type="AlphaFoldDB" id="A0A2H0X9J6"/>
<sequence length="100" mass="11184">MPNDIEYRKILTELITKQMVVLGPTISLLKARKVSSLVIDDDGHVVRINGSPEEALKSLINEYVSLSGEIIKKTMEPLLARYPSLLELGKQMVKESEGNF</sequence>
<evidence type="ECO:0000313" key="2">
    <source>
        <dbReference type="Proteomes" id="UP000231098"/>
    </source>
</evidence>
<organism evidence="1 2">
    <name type="scientific">candidate division WWE3 bacterium CG08_land_8_20_14_0_20_41_15</name>
    <dbReference type="NCBI Taxonomy" id="1975086"/>
    <lineage>
        <taxon>Bacteria</taxon>
        <taxon>Katanobacteria</taxon>
    </lineage>
</organism>